<feature type="coiled-coil region" evidence="2">
    <location>
        <begin position="807"/>
        <end position="866"/>
    </location>
</feature>
<evidence type="ECO:0000256" key="3">
    <source>
        <dbReference type="SAM" id="MobiDB-lite"/>
    </source>
</evidence>
<dbReference type="InterPro" id="IPR050302">
    <property type="entry name" value="Rab_GAP_TBC_domain"/>
</dbReference>
<dbReference type="InterPro" id="IPR022164">
    <property type="entry name" value="Kinesin-like"/>
</dbReference>
<keyword evidence="1" id="KW-0343">GTPase activation</keyword>
<dbReference type="PROSITE" id="PS50086">
    <property type="entry name" value="TBC_RABGAP"/>
    <property type="match status" value="1"/>
</dbReference>
<evidence type="ECO:0000313" key="7">
    <source>
        <dbReference type="Proteomes" id="UP001153620"/>
    </source>
</evidence>
<dbReference type="SMART" id="SM00462">
    <property type="entry name" value="PTB"/>
    <property type="match status" value="1"/>
</dbReference>
<evidence type="ECO:0000256" key="1">
    <source>
        <dbReference type="ARBA" id="ARBA00022468"/>
    </source>
</evidence>
<dbReference type="PANTHER" id="PTHR47219:SF9">
    <property type="entry name" value="GTPASE ACTIVATING PROTEIN AND CENTROSOME-ASSOCIATED, ISOFORM B"/>
    <property type="match status" value="1"/>
</dbReference>
<gene>
    <name evidence="6" type="ORF">CHIRRI_LOCUS7057</name>
</gene>
<dbReference type="Gene3D" id="1.10.8.270">
    <property type="entry name" value="putative rabgap domain of human tbc1 domain family member 14 like domains"/>
    <property type="match status" value="1"/>
</dbReference>
<evidence type="ECO:0000259" key="5">
    <source>
        <dbReference type="PROSITE" id="PS50086"/>
    </source>
</evidence>
<dbReference type="AlphaFoldDB" id="A0A9N9RX40"/>
<dbReference type="Proteomes" id="UP001153620">
    <property type="component" value="Chromosome 2"/>
</dbReference>
<evidence type="ECO:0000256" key="2">
    <source>
        <dbReference type="SAM" id="Coils"/>
    </source>
</evidence>
<keyword evidence="2" id="KW-0175">Coiled coil</keyword>
<sequence>MEENSSKNVVENNRISEKKIIRADSSSSEDYELVDSNITENIEKVRDTPVLENFLVSEALINDAMINSPSSNNVLVGKSIFYDCLDEKSKSEKLSDTDEDAPTYEIDPEYRNDGNFTIFSNVVYLGSVNLQTPKSEPEILHHINELNTITTSGVKVKISIPNCADGQVILYHEESDTVYSTFDIQSILFYARGVKNTSDSACFAFSWSHGDCQETAVYQCHIFRCNIPEAVNPVSQCFAKAFRKPPCSSMVCSMASDNFVMNSITSDISGNPLASAMYEFLVALEIREKVSKNSYTNVQREKSYFKIHQNCDKEISITVKQISSDNLPPLFIERCFGVLLSIGKIKKQADMLLLELQTPGNYLKGSPDFQIVAKWNLNDKPFEVLNESQKTHLITIAVDLVIKGIQEPVRFVIETHMKIDNSEIHSSRFSNSFLFTQNKRPLLKKFYIQLKENKDNTWILDSIDPSDEILEPTQSSSFNQKIKNISKIVRSTSIVSFDDDLSADEITPTDDEEDEPLQSGTGEVSKECSQDRLDLWVPVLSEWNSTSKRPKNLQTLVRSGGIPEALRCQLWQKLSKSEERSDLSDQYRLLITKESKCEDIILRDVHRTFPAHELFREKSGSGQESLYKVARAYSVYDTEIGYCQGLSFIAATLLLHMPEEESFTCLVSIMYDYGLRELYKQNFENLSLRLFQLTCLMRDQLPDLYEHFTNQKLELHMFASQWFLTLFTARFPLAFVFNVIDFFLLDGINVLFQIAIALLQYSKKVLLSKDFESILKYIRVQLPKKFRKEHQVSKLIRLASDCKTKKLKKYEEEYLVQKEETERFERMLSQYQMKYHEDKKIMRKEIDQLQQKVRKHESDEKKYESIINDYKHIIQRQEQQMEELKNPSAQDNMKSDDNKDKDIKSSKDSENNVYSLKQRIKELELALARAKVAQVEAECQNQNLKHQMINISNASKVPLPPNNSWKSKLENVVSSMNIPNMTMNMPSFQSHITDLTHFNPTEDTK</sequence>
<feature type="compositionally biased region" description="Basic and acidic residues" evidence="3">
    <location>
        <begin position="893"/>
        <end position="910"/>
    </location>
</feature>
<dbReference type="InterPro" id="IPR011993">
    <property type="entry name" value="PH-like_dom_sf"/>
</dbReference>
<dbReference type="InterPro" id="IPR035969">
    <property type="entry name" value="Rab-GAP_TBC_sf"/>
</dbReference>
<dbReference type="Pfam" id="PF00566">
    <property type="entry name" value="RabGAP-TBC"/>
    <property type="match status" value="1"/>
</dbReference>
<dbReference type="GO" id="GO:0031267">
    <property type="term" value="F:small GTPase binding"/>
    <property type="evidence" value="ECO:0007669"/>
    <property type="project" value="TreeGrafter"/>
</dbReference>
<feature type="domain" description="PID" evidence="4">
    <location>
        <begin position="122"/>
        <end position="225"/>
    </location>
</feature>
<dbReference type="SUPFAM" id="SSF50729">
    <property type="entry name" value="PH domain-like"/>
    <property type="match status" value="1"/>
</dbReference>
<protein>
    <submittedName>
        <fullName evidence="6">Uncharacterized protein</fullName>
    </submittedName>
</protein>
<feature type="region of interest" description="Disordered" evidence="3">
    <location>
        <begin position="503"/>
        <end position="526"/>
    </location>
</feature>
<dbReference type="Pfam" id="PF12473">
    <property type="entry name" value="DUF3694"/>
    <property type="match status" value="1"/>
</dbReference>
<evidence type="ECO:0000259" key="4">
    <source>
        <dbReference type="PROSITE" id="PS01179"/>
    </source>
</evidence>
<dbReference type="PROSITE" id="PS01179">
    <property type="entry name" value="PID"/>
    <property type="match status" value="1"/>
</dbReference>
<dbReference type="Gene3D" id="2.30.29.30">
    <property type="entry name" value="Pleckstrin-homology domain (PH domain)/Phosphotyrosine-binding domain (PTB)"/>
    <property type="match status" value="1"/>
</dbReference>
<feature type="region of interest" description="Disordered" evidence="3">
    <location>
        <begin position="880"/>
        <end position="910"/>
    </location>
</feature>
<dbReference type="Gene3D" id="1.10.472.80">
    <property type="entry name" value="Ypt/Rab-GAP domain of gyp1p, domain 3"/>
    <property type="match status" value="1"/>
</dbReference>
<name>A0A9N9RX40_9DIPT</name>
<dbReference type="OrthoDB" id="295078at2759"/>
<evidence type="ECO:0000313" key="6">
    <source>
        <dbReference type="EMBL" id="CAG9804164.1"/>
    </source>
</evidence>
<organism evidence="6 7">
    <name type="scientific">Chironomus riparius</name>
    <dbReference type="NCBI Taxonomy" id="315576"/>
    <lineage>
        <taxon>Eukaryota</taxon>
        <taxon>Metazoa</taxon>
        <taxon>Ecdysozoa</taxon>
        <taxon>Arthropoda</taxon>
        <taxon>Hexapoda</taxon>
        <taxon>Insecta</taxon>
        <taxon>Pterygota</taxon>
        <taxon>Neoptera</taxon>
        <taxon>Endopterygota</taxon>
        <taxon>Diptera</taxon>
        <taxon>Nematocera</taxon>
        <taxon>Chironomoidea</taxon>
        <taxon>Chironomidae</taxon>
        <taxon>Chironominae</taxon>
        <taxon>Chironomus</taxon>
    </lineage>
</organism>
<dbReference type="InterPro" id="IPR006020">
    <property type="entry name" value="PTB/PI_dom"/>
</dbReference>
<dbReference type="PANTHER" id="PTHR47219">
    <property type="entry name" value="RAB GTPASE-ACTIVATING PROTEIN 1-LIKE"/>
    <property type="match status" value="1"/>
</dbReference>
<feature type="compositionally biased region" description="Acidic residues" evidence="3">
    <location>
        <begin position="503"/>
        <end position="516"/>
    </location>
</feature>
<dbReference type="FunFam" id="1.10.8.270:FF:000001">
    <property type="entry name" value="TBC1 domain family member 1"/>
    <property type="match status" value="1"/>
</dbReference>
<feature type="domain" description="Rab-GAP TBC" evidence="5">
    <location>
        <begin position="561"/>
        <end position="747"/>
    </location>
</feature>
<accession>A0A9N9RX40</accession>
<dbReference type="Gene3D" id="1.10.10.750">
    <property type="entry name" value="Ypt/Rab-GAP domain of gyp1p, domain 1"/>
    <property type="match status" value="1"/>
</dbReference>
<keyword evidence="7" id="KW-1185">Reference proteome</keyword>
<dbReference type="GO" id="GO:0005096">
    <property type="term" value="F:GTPase activator activity"/>
    <property type="evidence" value="ECO:0007669"/>
    <property type="project" value="UniProtKB-KW"/>
</dbReference>
<proteinExistence type="predicted"/>
<reference evidence="6" key="2">
    <citation type="submission" date="2022-10" db="EMBL/GenBank/DDBJ databases">
        <authorList>
            <consortium name="ENA_rothamsted_submissions"/>
            <consortium name="culmorum"/>
            <person name="King R."/>
        </authorList>
    </citation>
    <scope>NUCLEOTIDE SEQUENCE</scope>
</reference>
<reference evidence="6" key="1">
    <citation type="submission" date="2022-01" db="EMBL/GenBank/DDBJ databases">
        <authorList>
            <person name="King R."/>
        </authorList>
    </citation>
    <scope>NUCLEOTIDE SEQUENCE</scope>
</reference>
<dbReference type="CDD" id="cd01211">
    <property type="entry name" value="PTB_Rab6GAP"/>
    <property type="match status" value="1"/>
</dbReference>
<dbReference type="InterPro" id="IPR000195">
    <property type="entry name" value="Rab-GAP-TBC_dom"/>
</dbReference>
<dbReference type="SMART" id="SM00164">
    <property type="entry name" value="TBC"/>
    <property type="match status" value="1"/>
</dbReference>
<dbReference type="FunFam" id="1.10.472.80:FF:000027">
    <property type="entry name" value="GTPase activating protein (Evi5)"/>
    <property type="match status" value="1"/>
</dbReference>
<dbReference type="EMBL" id="OU895878">
    <property type="protein sequence ID" value="CAG9804164.1"/>
    <property type="molecule type" value="Genomic_DNA"/>
</dbReference>
<dbReference type="SUPFAM" id="SSF47923">
    <property type="entry name" value="Ypt/Rab-GAP domain of gyp1p"/>
    <property type="match status" value="2"/>
</dbReference>